<dbReference type="Proteomes" id="UP001165283">
    <property type="component" value="Unassembled WGS sequence"/>
</dbReference>
<evidence type="ECO:0008006" key="4">
    <source>
        <dbReference type="Google" id="ProtNLM"/>
    </source>
</evidence>
<reference evidence="2" key="1">
    <citation type="submission" date="2021-04" db="EMBL/GenBank/DDBJ databases">
        <title>Pseudonocardia sp. nov., isolated from sandy soil of mangrove forest.</title>
        <authorList>
            <person name="Zan Z."/>
            <person name="Huang R."/>
            <person name="Liu W."/>
        </authorList>
    </citation>
    <scope>NUCLEOTIDE SEQUENCE</scope>
    <source>
        <strain evidence="2">S2-4</strain>
    </source>
</reference>
<dbReference type="RefSeq" id="WP_252436131.1">
    <property type="nucleotide sequence ID" value="NZ_JAGSOV010000011.1"/>
</dbReference>
<evidence type="ECO:0000313" key="2">
    <source>
        <dbReference type="EMBL" id="MCO1654514.1"/>
    </source>
</evidence>
<keyword evidence="1" id="KW-0472">Membrane</keyword>
<name>A0ABT0ZV13_9PSEU</name>
<gene>
    <name evidence="2" type="ORF">KDL28_05540</name>
</gene>
<keyword evidence="1" id="KW-0812">Transmembrane</keyword>
<protein>
    <recommendedName>
        <fullName evidence="4">DUF4129 domain-containing protein</fullName>
    </recommendedName>
</protein>
<feature type="transmembrane region" description="Helical" evidence="1">
    <location>
        <begin position="33"/>
        <end position="55"/>
    </location>
</feature>
<evidence type="ECO:0000256" key="1">
    <source>
        <dbReference type="SAM" id="Phobius"/>
    </source>
</evidence>
<organism evidence="2 3">
    <name type="scientific">Pseudonocardia humida</name>
    <dbReference type="NCBI Taxonomy" id="2800819"/>
    <lineage>
        <taxon>Bacteria</taxon>
        <taxon>Bacillati</taxon>
        <taxon>Actinomycetota</taxon>
        <taxon>Actinomycetes</taxon>
        <taxon>Pseudonocardiales</taxon>
        <taxon>Pseudonocardiaceae</taxon>
        <taxon>Pseudonocardia</taxon>
    </lineage>
</organism>
<keyword evidence="1" id="KW-1133">Transmembrane helix</keyword>
<dbReference type="EMBL" id="JAGSOV010000011">
    <property type="protein sequence ID" value="MCO1654514.1"/>
    <property type="molecule type" value="Genomic_DNA"/>
</dbReference>
<sequence length="241" mass="26085">MGRDWDGHDHHWFGPHGGPGPRGGPGWHDAPGFWPVLPALLATLLAAVVVLAVLWRSGWLDRLVDRARPRPVAAAPTADWDDAVRRFGDVAAEYAAFECDPRSVLDLPALVDVRRPATARFVDAFAEVSALLTDDHPGAPHAGEFVAAVERAERSWTAAVDAARRHGASGFSDDERALIDQVRTLLEVVASSPFDAERRTAFEQARGRFAELEKRTGWRLPAPAAVAIEDRARGALVGSAD</sequence>
<comment type="caution">
    <text evidence="2">The sequence shown here is derived from an EMBL/GenBank/DDBJ whole genome shotgun (WGS) entry which is preliminary data.</text>
</comment>
<proteinExistence type="predicted"/>
<keyword evidence="3" id="KW-1185">Reference proteome</keyword>
<accession>A0ABT0ZV13</accession>
<evidence type="ECO:0000313" key="3">
    <source>
        <dbReference type="Proteomes" id="UP001165283"/>
    </source>
</evidence>